<evidence type="ECO:0000313" key="3">
    <source>
        <dbReference type="Proteomes" id="UP000239181"/>
    </source>
</evidence>
<keyword evidence="3" id="KW-1185">Reference proteome</keyword>
<organism evidence="2 3">
    <name type="scientific">Pantoea coffeiphila</name>
    <dbReference type="NCBI Taxonomy" id="1465635"/>
    <lineage>
        <taxon>Bacteria</taxon>
        <taxon>Pseudomonadati</taxon>
        <taxon>Pseudomonadota</taxon>
        <taxon>Gammaproteobacteria</taxon>
        <taxon>Enterobacterales</taxon>
        <taxon>Erwiniaceae</taxon>
        <taxon>Pantoea</taxon>
    </lineage>
</organism>
<dbReference type="EMBL" id="PDET01000048">
    <property type="protein sequence ID" value="PRD12336.1"/>
    <property type="molecule type" value="Genomic_DNA"/>
</dbReference>
<feature type="non-terminal residue" evidence="2">
    <location>
        <position position="391"/>
    </location>
</feature>
<comment type="caution">
    <text evidence="2">The sequence shown here is derived from an EMBL/GenBank/DDBJ whole genome shotgun (WGS) entry which is preliminary data.</text>
</comment>
<feature type="region of interest" description="Disordered" evidence="1">
    <location>
        <begin position="228"/>
        <end position="251"/>
    </location>
</feature>
<accession>A0A2S9I3F5</accession>
<feature type="compositionally biased region" description="Polar residues" evidence="1">
    <location>
        <begin position="228"/>
        <end position="242"/>
    </location>
</feature>
<proteinExistence type="predicted"/>
<dbReference type="Proteomes" id="UP000239181">
    <property type="component" value="Unassembled WGS sequence"/>
</dbReference>
<feature type="non-terminal residue" evidence="2">
    <location>
        <position position="1"/>
    </location>
</feature>
<evidence type="ECO:0000313" key="2">
    <source>
        <dbReference type="EMBL" id="PRD12336.1"/>
    </source>
</evidence>
<sequence length="391" mass="42627">FADDFHEVSVDSENNIISYWKGMNFVTFLNWLFPSIETDKLSINGLPVTDENILKAIDKKNLEILSGTQAFSGLDNEVEFKLGYQFDSVSLDSLNNIMWAWRGADYFNYMNCNFRRADIATLSVKGVELDAEGILAIPEKENLTRLSQASQFIAPESFPFNPSAWVVLDENSNVIFRVEDYWAALSRLDELVSQVAQLEGQKTNPLLPFAQNDSNGKSQVYVYNTETGKQSQVTSGTSNETAPRTDGPDRILWQSDRADNAPGGLFYAKLPELIPHACIARKKIVGWGHSFIHQGAFLKHLAALTGLPTYNFGLSGQTSDAIAARQGGAPAWYAPVGGVIPASGPVTLTPAVAGPCRSLAAPVNLKCRLAGVDGTFAWDGTSATFTRLSSG</sequence>
<evidence type="ECO:0000256" key="1">
    <source>
        <dbReference type="SAM" id="MobiDB-lite"/>
    </source>
</evidence>
<dbReference type="AlphaFoldDB" id="A0A2S9I3F5"/>
<gene>
    <name evidence="2" type="ORF">CQW29_27065</name>
</gene>
<name>A0A2S9I3F5_9GAMM</name>
<protein>
    <submittedName>
        <fullName evidence="2">Uncharacterized protein</fullName>
    </submittedName>
</protein>
<reference evidence="2 3" key="1">
    <citation type="submission" date="2017-10" db="EMBL/GenBank/DDBJ databases">
        <title>Draft genome of two endophytic bacteria isolated from 'guarana' Paullinia cupana (Mart.) Ducke.</title>
        <authorList>
            <person name="Siqueira K.A."/>
            <person name="Liotti R.G."/>
            <person name="Mendes T.A."/>
            <person name="Soares M.A."/>
        </authorList>
    </citation>
    <scope>NUCLEOTIDE SEQUENCE [LARGE SCALE GENOMIC DNA]</scope>
    <source>
        <strain evidence="2 3">342</strain>
    </source>
</reference>